<evidence type="ECO:0000256" key="1">
    <source>
        <dbReference type="SAM" id="SignalP"/>
    </source>
</evidence>
<sequence length="78" mass="8316">MCVSVCVCLSACLSICLPQPFICPPQHFVPCLFTLTIRGHHSLEGYGHAAVCPTLVHPTGTAHCCLHPCHPCPIPSPN</sequence>
<reference evidence="2 3" key="1">
    <citation type="submission" date="2019-05" db="EMBL/GenBank/DDBJ databases">
        <title>Another draft genome of Portunus trituberculatus and its Hox gene families provides insights of decapod evolution.</title>
        <authorList>
            <person name="Jeong J.-H."/>
            <person name="Song I."/>
            <person name="Kim S."/>
            <person name="Choi T."/>
            <person name="Kim D."/>
            <person name="Ryu S."/>
            <person name="Kim W."/>
        </authorList>
    </citation>
    <scope>NUCLEOTIDE SEQUENCE [LARGE SCALE GENOMIC DNA]</scope>
    <source>
        <tissue evidence="2">Muscle</tissue>
    </source>
</reference>
<dbReference type="Proteomes" id="UP000324222">
    <property type="component" value="Unassembled WGS sequence"/>
</dbReference>
<evidence type="ECO:0000313" key="3">
    <source>
        <dbReference type="Proteomes" id="UP000324222"/>
    </source>
</evidence>
<keyword evidence="1" id="KW-0732">Signal</keyword>
<feature type="signal peptide" evidence="1">
    <location>
        <begin position="1"/>
        <end position="18"/>
    </location>
</feature>
<organism evidence="2 3">
    <name type="scientific">Portunus trituberculatus</name>
    <name type="common">Swimming crab</name>
    <name type="synonym">Neptunus trituberculatus</name>
    <dbReference type="NCBI Taxonomy" id="210409"/>
    <lineage>
        <taxon>Eukaryota</taxon>
        <taxon>Metazoa</taxon>
        <taxon>Ecdysozoa</taxon>
        <taxon>Arthropoda</taxon>
        <taxon>Crustacea</taxon>
        <taxon>Multicrustacea</taxon>
        <taxon>Malacostraca</taxon>
        <taxon>Eumalacostraca</taxon>
        <taxon>Eucarida</taxon>
        <taxon>Decapoda</taxon>
        <taxon>Pleocyemata</taxon>
        <taxon>Brachyura</taxon>
        <taxon>Eubrachyura</taxon>
        <taxon>Portunoidea</taxon>
        <taxon>Portunidae</taxon>
        <taxon>Portuninae</taxon>
        <taxon>Portunus</taxon>
    </lineage>
</organism>
<accession>A0A5B7HL28</accession>
<dbReference type="EMBL" id="VSRR010029405">
    <property type="protein sequence ID" value="MPC69428.1"/>
    <property type="molecule type" value="Genomic_DNA"/>
</dbReference>
<comment type="caution">
    <text evidence="2">The sequence shown here is derived from an EMBL/GenBank/DDBJ whole genome shotgun (WGS) entry which is preliminary data.</text>
</comment>
<gene>
    <name evidence="2" type="ORF">E2C01_063653</name>
</gene>
<evidence type="ECO:0008006" key="4">
    <source>
        <dbReference type="Google" id="ProtNLM"/>
    </source>
</evidence>
<name>A0A5B7HL28_PORTR</name>
<protein>
    <recommendedName>
        <fullName evidence="4">Secreted protein</fullName>
    </recommendedName>
</protein>
<proteinExistence type="predicted"/>
<keyword evidence="3" id="KW-1185">Reference proteome</keyword>
<feature type="chain" id="PRO_5023079504" description="Secreted protein" evidence="1">
    <location>
        <begin position="19"/>
        <end position="78"/>
    </location>
</feature>
<evidence type="ECO:0000313" key="2">
    <source>
        <dbReference type="EMBL" id="MPC69428.1"/>
    </source>
</evidence>
<dbReference type="AlphaFoldDB" id="A0A5B7HL28"/>